<dbReference type="AlphaFoldDB" id="R9GR79"/>
<name>R9GR79_9SPHI</name>
<reference evidence="1 2" key="1">
    <citation type="journal article" date="2013" name="Genome Announc.">
        <title>Draft Genome Sequence of Arcticibacter svalbardensis Strain MN12-7T, a Member of the Family Sphingobacteriaceae Isolated from an Arctic Soil Sample.</title>
        <authorList>
            <person name="Shivaji S."/>
            <person name="Ara S."/>
            <person name="Prasad S."/>
            <person name="Manasa B.P."/>
            <person name="Begum Z."/>
            <person name="Singh A."/>
            <person name="Kumar Pinnaka A."/>
        </authorList>
    </citation>
    <scope>NUCLEOTIDE SEQUENCE [LARGE SCALE GENOMIC DNA]</scope>
    <source>
        <strain evidence="1 2">MN12-7</strain>
    </source>
</reference>
<protein>
    <submittedName>
        <fullName evidence="1">Uncharacterized protein</fullName>
    </submittedName>
</protein>
<organism evidence="1 2">
    <name type="scientific">Arcticibacter svalbardensis MN12-7</name>
    <dbReference type="NCBI Taxonomy" id="1150600"/>
    <lineage>
        <taxon>Bacteria</taxon>
        <taxon>Pseudomonadati</taxon>
        <taxon>Bacteroidota</taxon>
        <taxon>Sphingobacteriia</taxon>
        <taxon>Sphingobacteriales</taxon>
        <taxon>Sphingobacteriaceae</taxon>
        <taxon>Arcticibacter</taxon>
    </lineage>
</organism>
<dbReference type="Proteomes" id="UP000014174">
    <property type="component" value="Unassembled WGS sequence"/>
</dbReference>
<sequence length="46" mass="5016">MQSQMNNGIIVVDYTNGTSDTPLQYGIHKPGGQQSRVIIQMGLPLN</sequence>
<accession>R9GR79</accession>
<keyword evidence="2" id="KW-1185">Reference proteome</keyword>
<evidence type="ECO:0000313" key="1">
    <source>
        <dbReference type="EMBL" id="EOR94183.1"/>
    </source>
</evidence>
<evidence type="ECO:0000313" key="2">
    <source>
        <dbReference type="Proteomes" id="UP000014174"/>
    </source>
</evidence>
<dbReference type="EMBL" id="AQPN01000096">
    <property type="protein sequence ID" value="EOR94183.1"/>
    <property type="molecule type" value="Genomic_DNA"/>
</dbReference>
<dbReference type="STRING" id="1150600.ADIARSV_2678"/>
<comment type="caution">
    <text evidence="1">The sequence shown here is derived from an EMBL/GenBank/DDBJ whole genome shotgun (WGS) entry which is preliminary data.</text>
</comment>
<proteinExistence type="predicted"/>
<gene>
    <name evidence="1" type="ORF">ADIARSV_2678</name>
</gene>